<comment type="caution">
    <text evidence="9">The sequence shown here is derived from an EMBL/GenBank/DDBJ whole genome shotgun (WGS) entry which is preliminary data.</text>
</comment>
<dbReference type="InterPro" id="IPR036590">
    <property type="entry name" value="SRAP-like"/>
</dbReference>
<keyword evidence="10" id="KW-1185">Reference proteome</keyword>
<dbReference type="InterPro" id="IPR003738">
    <property type="entry name" value="SRAP"/>
</dbReference>
<evidence type="ECO:0000256" key="8">
    <source>
        <dbReference type="RuleBase" id="RU364100"/>
    </source>
</evidence>
<accession>A0ABN2NWR8</accession>
<organism evidence="9 10">
    <name type="scientific">Arthrobacter gandavensis</name>
    <dbReference type="NCBI Taxonomy" id="169960"/>
    <lineage>
        <taxon>Bacteria</taxon>
        <taxon>Bacillati</taxon>
        <taxon>Actinomycetota</taxon>
        <taxon>Actinomycetes</taxon>
        <taxon>Micrococcales</taxon>
        <taxon>Micrococcaceae</taxon>
        <taxon>Arthrobacter</taxon>
    </lineage>
</organism>
<proteinExistence type="inferred from homology"/>
<dbReference type="Gene3D" id="3.90.1680.10">
    <property type="entry name" value="SOS response associated peptidase-like"/>
    <property type="match status" value="1"/>
</dbReference>
<sequence length="254" mass="27494">MARAIGDLVAEAEAEADANLELRRSWNVAPTSDVPVVLERVLDGAAVRQVHVARWGLVPGWAKDSSVGVRAFNARSETLLEKPTFRDAVLSRRCAVPMEGYYEWQAGPGGTRKPYFVRRADGRLHWFAGLYEWWADPALSAGDPNRWLLSASVITLASPEPESADPLLRRLGELHDRMPLPLAGEDLDAWLAPGTLSATKALEALGCALGNAYAAAAGWIIEPANPAVGNVRHDGPWLLDAEAEPGNETEAVLF</sequence>
<evidence type="ECO:0000256" key="1">
    <source>
        <dbReference type="ARBA" id="ARBA00008136"/>
    </source>
</evidence>
<evidence type="ECO:0000256" key="2">
    <source>
        <dbReference type="ARBA" id="ARBA00022670"/>
    </source>
</evidence>
<evidence type="ECO:0000256" key="6">
    <source>
        <dbReference type="ARBA" id="ARBA00023125"/>
    </source>
</evidence>
<name>A0ABN2NWR8_9MICC</name>
<gene>
    <name evidence="9" type="ORF">GCM10009688_04280</name>
</gene>
<comment type="similarity">
    <text evidence="1 8">Belongs to the SOS response-associated peptidase family.</text>
</comment>
<keyword evidence="6" id="KW-0238">DNA-binding</keyword>
<evidence type="ECO:0000256" key="7">
    <source>
        <dbReference type="ARBA" id="ARBA00023239"/>
    </source>
</evidence>
<dbReference type="SUPFAM" id="SSF143081">
    <property type="entry name" value="BB1717-like"/>
    <property type="match status" value="1"/>
</dbReference>
<evidence type="ECO:0000256" key="4">
    <source>
        <dbReference type="ARBA" id="ARBA00022801"/>
    </source>
</evidence>
<dbReference type="EMBL" id="BAAALV010000001">
    <property type="protein sequence ID" value="GAA1903396.1"/>
    <property type="molecule type" value="Genomic_DNA"/>
</dbReference>
<dbReference type="EC" id="3.4.-.-" evidence="8"/>
<evidence type="ECO:0000256" key="3">
    <source>
        <dbReference type="ARBA" id="ARBA00022763"/>
    </source>
</evidence>
<reference evidence="9 10" key="1">
    <citation type="journal article" date="2019" name="Int. J. Syst. Evol. Microbiol.">
        <title>The Global Catalogue of Microorganisms (GCM) 10K type strain sequencing project: providing services to taxonomists for standard genome sequencing and annotation.</title>
        <authorList>
            <consortium name="The Broad Institute Genomics Platform"/>
            <consortium name="The Broad Institute Genome Sequencing Center for Infectious Disease"/>
            <person name="Wu L."/>
            <person name="Ma J."/>
        </authorList>
    </citation>
    <scope>NUCLEOTIDE SEQUENCE [LARGE SCALE GENOMIC DNA]</scope>
    <source>
        <strain evidence="9 10">JCM 13316</strain>
    </source>
</reference>
<dbReference type="PANTHER" id="PTHR13604:SF0">
    <property type="entry name" value="ABASIC SITE PROCESSING PROTEIN HMCES"/>
    <property type="match status" value="1"/>
</dbReference>
<keyword evidence="3" id="KW-0227">DNA damage</keyword>
<dbReference type="PANTHER" id="PTHR13604">
    <property type="entry name" value="DC12-RELATED"/>
    <property type="match status" value="1"/>
</dbReference>
<evidence type="ECO:0000256" key="5">
    <source>
        <dbReference type="ARBA" id="ARBA00023124"/>
    </source>
</evidence>
<dbReference type="Pfam" id="PF02586">
    <property type="entry name" value="SRAP"/>
    <property type="match status" value="1"/>
</dbReference>
<keyword evidence="5" id="KW-0190">Covalent protein-DNA linkage</keyword>
<keyword evidence="7" id="KW-0456">Lyase</keyword>
<keyword evidence="2 8" id="KW-0645">Protease</keyword>
<evidence type="ECO:0000313" key="10">
    <source>
        <dbReference type="Proteomes" id="UP001500784"/>
    </source>
</evidence>
<evidence type="ECO:0000313" key="9">
    <source>
        <dbReference type="EMBL" id="GAA1903396.1"/>
    </source>
</evidence>
<dbReference type="Proteomes" id="UP001500784">
    <property type="component" value="Unassembled WGS sequence"/>
</dbReference>
<protein>
    <recommendedName>
        <fullName evidence="8">Abasic site processing protein</fullName>
        <ecNumber evidence="8">3.4.-.-</ecNumber>
    </recommendedName>
</protein>
<keyword evidence="4 8" id="KW-0378">Hydrolase</keyword>